<accession>A0ABV5IV04</accession>
<evidence type="ECO:0000259" key="1">
    <source>
        <dbReference type="Pfam" id="PF17940"/>
    </source>
</evidence>
<organism evidence="2 3">
    <name type="scientific">Nonomuraea spiralis</name>
    <dbReference type="NCBI Taxonomy" id="46182"/>
    <lineage>
        <taxon>Bacteria</taxon>
        <taxon>Bacillati</taxon>
        <taxon>Actinomycetota</taxon>
        <taxon>Actinomycetes</taxon>
        <taxon>Streptosporangiales</taxon>
        <taxon>Streptosporangiaceae</taxon>
        <taxon>Nonomuraea</taxon>
    </lineage>
</organism>
<protein>
    <submittedName>
        <fullName evidence="2">TetR/AcrR family transcriptional regulator</fullName>
    </submittedName>
</protein>
<dbReference type="RefSeq" id="WP_189647459.1">
    <property type="nucleotide sequence ID" value="NZ_BMRC01000005.1"/>
</dbReference>
<dbReference type="InterPro" id="IPR009057">
    <property type="entry name" value="Homeodomain-like_sf"/>
</dbReference>
<dbReference type="InterPro" id="IPR041583">
    <property type="entry name" value="TetR_C_31"/>
</dbReference>
<name>A0ABV5IV04_9ACTN</name>
<feature type="domain" description="Tetracyclin repressor-like C-terminal group 31" evidence="1">
    <location>
        <begin position="87"/>
        <end position="193"/>
    </location>
</feature>
<reference evidence="2 3" key="1">
    <citation type="submission" date="2024-09" db="EMBL/GenBank/DDBJ databases">
        <authorList>
            <person name="Sun Q."/>
            <person name="Mori K."/>
        </authorList>
    </citation>
    <scope>NUCLEOTIDE SEQUENCE [LARGE SCALE GENOMIC DNA]</scope>
    <source>
        <strain evidence="2 3">CCM 3426</strain>
    </source>
</reference>
<sequence>MKSQRAALVADTAITVLADGGVHGLTHRTVDEAAGLAPGSASNVARTRLALLELALERLAELDTAAFGFGAEPMALEGMATAAVLDVFAAMTARTLHTRLTSERRQSIARYELAMEATRHPGLRELYDAVSRRLRDPVMAMFTALGSPDPARHGQQAVAFLEGVMFDALAGAGPEPTEKDIRLGVRELFRGMLGQ</sequence>
<dbReference type="Gene3D" id="1.10.357.10">
    <property type="entry name" value="Tetracycline Repressor, domain 2"/>
    <property type="match status" value="1"/>
</dbReference>
<dbReference type="Proteomes" id="UP001589647">
    <property type="component" value="Unassembled WGS sequence"/>
</dbReference>
<dbReference type="Pfam" id="PF17940">
    <property type="entry name" value="TetR_C_31"/>
    <property type="match status" value="1"/>
</dbReference>
<dbReference type="SUPFAM" id="SSF48498">
    <property type="entry name" value="Tetracyclin repressor-like, C-terminal domain"/>
    <property type="match status" value="1"/>
</dbReference>
<comment type="caution">
    <text evidence="2">The sequence shown here is derived from an EMBL/GenBank/DDBJ whole genome shotgun (WGS) entry which is preliminary data.</text>
</comment>
<evidence type="ECO:0000313" key="3">
    <source>
        <dbReference type="Proteomes" id="UP001589647"/>
    </source>
</evidence>
<evidence type="ECO:0000313" key="2">
    <source>
        <dbReference type="EMBL" id="MFB9208384.1"/>
    </source>
</evidence>
<dbReference type="EMBL" id="JBHMEI010000078">
    <property type="protein sequence ID" value="MFB9208384.1"/>
    <property type="molecule type" value="Genomic_DNA"/>
</dbReference>
<gene>
    <name evidence="2" type="ORF">ACFFV7_44895</name>
</gene>
<dbReference type="SUPFAM" id="SSF46689">
    <property type="entry name" value="Homeodomain-like"/>
    <property type="match status" value="1"/>
</dbReference>
<keyword evidence="3" id="KW-1185">Reference proteome</keyword>
<proteinExistence type="predicted"/>
<dbReference type="InterPro" id="IPR036271">
    <property type="entry name" value="Tet_transcr_reg_TetR-rel_C_sf"/>
</dbReference>